<dbReference type="Proteomes" id="UP001215598">
    <property type="component" value="Unassembled WGS sequence"/>
</dbReference>
<reference evidence="2" key="1">
    <citation type="submission" date="2023-03" db="EMBL/GenBank/DDBJ databases">
        <title>Massive genome expansion in bonnet fungi (Mycena s.s.) driven by repeated elements and novel gene families across ecological guilds.</title>
        <authorList>
            <consortium name="Lawrence Berkeley National Laboratory"/>
            <person name="Harder C.B."/>
            <person name="Miyauchi S."/>
            <person name="Viragh M."/>
            <person name="Kuo A."/>
            <person name="Thoen E."/>
            <person name="Andreopoulos B."/>
            <person name="Lu D."/>
            <person name="Skrede I."/>
            <person name="Drula E."/>
            <person name="Henrissat B."/>
            <person name="Morin E."/>
            <person name="Kohler A."/>
            <person name="Barry K."/>
            <person name="LaButti K."/>
            <person name="Morin E."/>
            <person name="Salamov A."/>
            <person name="Lipzen A."/>
            <person name="Mereny Z."/>
            <person name="Hegedus B."/>
            <person name="Baldrian P."/>
            <person name="Stursova M."/>
            <person name="Weitz H."/>
            <person name="Taylor A."/>
            <person name="Grigoriev I.V."/>
            <person name="Nagy L.G."/>
            <person name="Martin F."/>
            <person name="Kauserud H."/>
        </authorList>
    </citation>
    <scope>NUCLEOTIDE SEQUENCE</scope>
    <source>
        <strain evidence="2">CBHHK182m</strain>
    </source>
</reference>
<feature type="non-terminal residue" evidence="2">
    <location>
        <position position="125"/>
    </location>
</feature>
<feature type="chain" id="PRO_5041922122" evidence="1">
    <location>
        <begin position="26"/>
        <end position="125"/>
    </location>
</feature>
<dbReference type="EMBL" id="JARKIB010000005">
    <property type="protein sequence ID" value="KAJ7779767.1"/>
    <property type="molecule type" value="Genomic_DNA"/>
</dbReference>
<evidence type="ECO:0000313" key="2">
    <source>
        <dbReference type="EMBL" id="KAJ7779767.1"/>
    </source>
</evidence>
<evidence type="ECO:0000256" key="1">
    <source>
        <dbReference type="SAM" id="SignalP"/>
    </source>
</evidence>
<gene>
    <name evidence="2" type="ORF">B0H16DRAFT_1499815</name>
</gene>
<organism evidence="2 3">
    <name type="scientific">Mycena metata</name>
    <dbReference type="NCBI Taxonomy" id="1033252"/>
    <lineage>
        <taxon>Eukaryota</taxon>
        <taxon>Fungi</taxon>
        <taxon>Dikarya</taxon>
        <taxon>Basidiomycota</taxon>
        <taxon>Agaricomycotina</taxon>
        <taxon>Agaricomycetes</taxon>
        <taxon>Agaricomycetidae</taxon>
        <taxon>Agaricales</taxon>
        <taxon>Marasmiineae</taxon>
        <taxon>Mycenaceae</taxon>
        <taxon>Mycena</taxon>
    </lineage>
</organism>
<feature type="signal peptide" evidence="1">
    <location>
        <begin position="1"/>
        <end position="25"/>
    </location>
</feature>
<name>A0AAD7K757_9AGAR</name>
<protein>
    <submittedName>
        <fullName evidence="2">Uncharacterized protein</fullName>
    </submittedName>
</protein>
<comment type="caution">
    <text evidence="2">The sequence shown here is derived from an EMBL/GenBank/DDBJ whole genome shotgun (WGS) entry which is preliminary data.</text>
</comment>
<sequence>GVEVRFASLIAFGLWAGFTLKSSSPAQHHTDLLNCYISHISVTLPPQLLYLLDYSQISFTSQQLQYCRSYAQAIQTYISSTNISPHSKYYPKDLSPSTSQCYTYTSHILCRHISFHSTYRQRKGL</sequence>
<accession>A0AAD7K757</accession>
<proteinExistence type="predicted"/>
<keyword evidence="1" id="KW-0732">Signal</keyword>
<dbReference type="AlphaFoldDB" id="A0AAD7K757"/>
<feature type="non-terminal residue" evidence="2">
    <location>
        <position position="1"/>
    </location>
</feature>
<evidence type="ECO:0000313" key="3">
    <source>
        <dbReference type="Proteomes" id="UP001215598"/>
    </source>
</evidence>
<keyword evidence="3" id="KW-1185">Reference proteome</keyword>